<dbReference type="Proteomes" id="UP000447873">
    <property type="component" value="Unassembled WGS sequence"/>
</dbReference>
<gene>
    <name evidence="1" type="ORF">EG328_009232</name>
</gene>
<comment type="caution">
    <text evidence="1">The sequence shown here is derived from an EMBL/GenBank/DDBJ whole genome shotgun (WGS) entry which is preliminary data.</text>
</comment>
<reference evidence="1 2" key="1">
    <citation type="submission" date="2018-12" db="EMBL/GenBank/DDBJ databases">
        <title>Venturia inaequalis Genome Resource.</title>
        <authorList>
            <person name="Lichtner F.J."/>
        </authorList>
    </citation>
    <scope>NUCLEOTIDE SEQUENCE [LARGE SCALE GENOMIC DNA]</scope>
    <source>
        <strain evidence="1 2">120213</strain>
    </source>
</reference>
<dbReference type="AlphaFoldDB" id="A0A8H3UAA1"/>
<accession>A0A8H3UAA1</accession>
<organism evidence="1 2">
    <name type="scientific">Venturia inaequalis</name>
    <name type="common">Apple scab fungus</name>
    <dbReference type="NCBI Taxonomy" id="5025"/>
    <lineage>
        <taxon>Eukaryota</taxon>
        <taxon>Fungi</taxon>
        <taxon>Dikarya</taxon>
        <taxon>Ascomycota</taxon>
        <taxon>Pezizomycotina</taxon>
        <taxon>Dothideomycetes</taxon>
        <taxon>Pleosporomycetidae</taxon>
        <taxon>Venturiales</taxon>
        <taxon>Venturiaceae</taxon>
        <taxon>Venturia</taxon>
    </lineage>
</organism>
<name>A0A8H3UAA1_VENIN</name>
<sequence>MALILNEGEAIRNNRICTPNYKYGASTTQGLIAAAPKIADALVLTGINFAIQGGVVIEGFAPRVAALQEKRWKGLDAGYVIWADTYANINAFFFKAPMYTKEAPHFSQPC</sequence>
<protein>
    <submittedName>
        <fullName evidence="1">Uncharacterized protein</fullName>
    </submittedName>
</protein>
<dbReference type="EMBL" id="WNWS01000547">
    <property type="protein sequence ID" value="KAE9965998.1"/>
    <property type="molecule type" value="Genomic_DNA"/>
</dbReference>
<evidence type="ECO:0000313" key="2">
    <source>
        <dbReference type="Proteomes" id="UP000447873"/>
    </source>
</evidence>
<proteinExistence type="predicted"/>
<evidence type="ECO:0000313" key="1">
    <source>
        <dbReference type="EMBL" id="KAE9965998.1"/>
    </source>
</evidence>